<protein>
    <submittedName>
        <fullName evidence="3">Gpi-anchored protein lorelei</fullName>
    </submittedName>
</protein>
<evidence type="ECO:0000256" key="1">
    <source>
        <dbReference type="SAM" id="SignalP"/>
    </source>
</evidence>
<dbReference type="STRING" id="49451.A0A1J6IMT6"/>
<proteinExistence type="predicted"/>
<dbReference type="OMA" id="TRTTCKE"/>
<dbReference type="AlphaFoldDB" id="A0A1J6IMT6"/>
<gene>
    <name evidence="3" type="primary">LRE_3</name>
    <name evidence="3" type="ORF">A4A49_21004</name>
</gene>
<evidence type="ECO:0000313" key="4">
    <source>
        <dbReference type="Proteomes" id="UP000187609"/>
    </source>
</evidence>
<feature type="domain" description="GPI-anchored protein LLG1-like" evidence="2">
    <location>
        <begin position="52"/>
        <end position="128"/>
    </location>
</feature>
<dbReference type="InterPro" id="IPR058888">
    <property type="entry name" value="LLG1-like"/>
</dbReference>
<evidence type="ECO:0000259" key="2">
    <source>
        <dbReference type="Pfam" id="PF26578"/>
    </source>
</evidence>
<feature type="signal peptide" evidence="1">
    <location>
        <begin position="1"/>
        <end position="21"/>
    </location>
</feature>
<keyword evidence="1" id="KW-0732">Signal</keyword>
<dbReference type="Proteomes" id="UP000187609">
    <property type="component" value="Unassembled WGS sequence"/>
</dbReference>
<dbReference type="PANTHER" id="PTHR31533:SF35">
    <property type="entry name" value="GPI-ANCHORED PROTEIN LLG2-RELATED"/>
    <property type="match status" value="1"/>
</dbReference>
<comment type="caution">
    <text evidence="3">The sequence shown here is derived from an EMBL/GenBank/DDBJ whole genome shotgun (WGS) entry which is preliminary data.</text>
</comment>
<reference evidence="3" key="1">
    <citation type="submission" date="2016-11" db="EMBL/GenBank/DDBJ databases">
        <title>The genome of Nicotiana attenuata.</title>
        <authorList>
            <person name="Xu S."/>
            <person name="Brockmoeller T."/>
            <person name="Gaquerel E."/>
            <person name="Navarro A."/>
            <person name="Kuhl H."/>
            <person name="Gase K."/>
            <person name="Ling Z."/>
            <person name="Zhou W."/>
            <person name="Kreitzer C."/>
            <person name="Stanke M."/>
            <person name="Tang H."/>
            <person name="Lyons E."/>
            <person name="Pandey P."/>
            <person name="Pandey S.P."/>
            <person name="Timmermann B."/>
            <person name="Baldwin I.T."/>
        </authorList>
    </citation>
    <scope>NUCLEOTIDE SEQUENCE [LARGE SCALE GENOMIC DNA]</scope>
    <source>
        <strain evidence="3">UT</strain>
    </source>
</reference>
<dbReference type="PANTHER" id="PTHR31533">
    <property type="entry name" value="GPI-ANCHORED PROTEIN LLG1-RELATED-RELATED"/>
    <property type="match status" value="1"/>
</dbReference>
<keyword evidence="4" id="KW-1185">Reference proteome</keyword>
<dbReference type="OrthoDB" id="585255at2759"/>
<name>A0A1J6IMT6_NICAT</name>
<dbReference type="InterPro" id="IPR039307">
    <property type="entry name" value="LORELEI-like"/>
</dbReference>
<dbReference type="KEGG" id="nau:109226721"/>
<sequence>MDWTHCCSCFILLLSFSLVSAVSSSTSVSDGILVHQASTGRNLLQARKACPVSFEFQNYTVITSQCKGPQFQAKQCCDAFVQFACPFADLLNDLSNDCSTTMFSYINLRGKYPPGLFASMCTGSKQGLECPILAPSQSANDDANSSQINCKLSPVQIMATAFMWVLLLVF</sequence>
<feature type="chain" id="PRO_5012498562" evidence="1">
    <location>
        <begin position="22"/>
        <end position="170"/>
    </location>
</feature>
<accession>A0A1J6IMT6</accession>
<evidence type="ECO:0000313" key="3">
    <source>
        <dbReference type="EMBL" id="OIT01872.1"/>
    </source>
</evidence>
<dbReference type="SMR" id="A0A1J6IMT6"/>
<dbReference type="Gramene" id="OIT01872">
    <property type="protein sequence ID" value="OIT01872"/>
    <property type="gene ID" value="A4A49_21004"/>
</dbReference>
<dbReference type="GeneID" id="109226721"/>
<organism evidence="3 4">
    <name type="scientific">Nicotiana attenuata</name>
    <name type="common">Coyote tobacco</name>
    <dbReference type="NCBI Taxonomy" id="49451"/>
    <lineage>
        <taxon>Eukaryota</taxon>
        <taxon>Viridiplantae</taxon>
        <taxon>Streptophyta</taxon>
        <taxon>Embryophyta</taxon>
        <taxon>Tracheophyta</taxon>
        <taxon>Spermatophyta</taxon>
        <taxon>Magnoliopsida</taxon>
        <taxon>eudicotyledons</taxon>
        <taxon>Gunneridae</taxon>
        <taxon>Pentapetalae</taxon>
        <taxon>asterids</taxon>
        <taxon>lamiids</taxon>
        <taxon>Solanales</taxon>
        <taxon>Solanaceae</taxon>
        <taxon>Nicotianoideae</taxon>
        <taxon>Nicotianeae</taxon>
        <taxon>Nicotiana</taxon>
    </lineage>
</organism>
<dbReference type="EMBL" id="MJEQ01037188">
    <property type="protein sequence ID" value="OIT01872.1"/>
    <property type="molecule type" value="Genomic_DNA"/>
</dbReference>
<dbReference type="Pfam" id="PF26578">
    <property type="entry name" value="LLG1"/>
    <property type="match status" value="1"/>
</dbReference>